<name>A0A9P6E322_9AGAR</name>
<protein>
    <recommendedName>
        <fullName evidence="3">DUF1766-domain-containing protein</fullName>
    </recommendedName>
</protein>
<accession>A0A9P6E322</accession>
<comment type="caution">
    <text evidence="1">The sequence shown here is derived from an EMBL/GenBank/DDBJ whole genome shotgun (WGS) entry which is preliminary data.</text>
</comment>
<evidence type="ECO:0008006" key="3">
    <source>
        <dbReference type="Google" id="ProtNLM"/>
    </source>
</evidence>
<evidence type="ECO:0000313" key="2">
    <source>
        <dbReference type="Proteomes" id="UP000807306"/>
    </source>
</evidence>
<gene>
    <name evidence="1" type="ORF">CPB83DRAFT_778453</name>
</gene>
<reference evidence="1" key="1">
    <citation type="submission" date="2020-11" db="EMBL/GenBank/DDBJ databases">
        <authorList>
            <consortium name="DOE Joint Genome Institute"/>
            <person name="Ahrendt S."/>
            <person name="Riley R."/>
            <person name="Andreopoulos W."/>
            <person name="Labutti K."/>
            <person name="Pangilinan J."/>
            <person name="Ruiz-Duenas F.J."/>
            <person name="Barrasa J.M."/>
            <person name="Sanchez-Garcia M."/>
            <person name="Camarero S."/>
            <person name="Miyauchi S."/>
            <person name="Serrano A."/>
            <person name="Linde D."/>
            <person name="Babiker R."/>
            <person name="Drula E."/>
            <person name="Ayuso-Fernandez I."/>
            <person name="Pacheco R."/>
            <person name="Padilla G."/>
            <person name="Ferreira P."/>
            <person name="Barriuso J."/>
            <person name="Kellner H."/>
            <person name="Castanera R."/>
            <person name="Alfaro M."/>
            <person name="Ramirez L."/>
            <person name="Pisabarro A.G."/>
            <person name="Kuo A."/>
            <person name="Tritt A."/>
            <person name="Lipzen A."/>
            <person name="He G."/>
            <person name="Yan M."/>
            <person name="Ng V."/>
            <person name="Cullen D."/>
            <person name="Martin F."/>
            <person name="Rosso M.-N."/>
            <person name="Henrissat B."/>
            <person name="Hibbett D."/>
            <person name="Martinez A.T."/>
            <person name="Grigoriev I.V."/>
        </authorList>
    </citation>
    <scope>NUCLEOTIDE SEQUENCE</scope>
    <source>
        <strain evidence="1">CBS 506.95</strain>
    </source>
</reference>
<dbReference type="EMBL" id="MU158017">
    <property type="protein sequence ID" value="KAF9521602.1"/>
    <property type="molecule type" value="Genomic_DNA"/>
</dbReference>
<dbReference type="PANTHER" id="PTHR28094">
    <property type="entry name" value="MEIOTICALLY UP-REGULATED GENE 113 PROTEIN"/>
    <property type="match status" value="1"/>
</dbReference>
<evidence type="ECO:0000313" key="1">
    <source>
        <dbReference type="EMBL" id="KAF9521602.1"/>
    </source>
</evidence>
<keyword evidence="2" id="KW-1185">Reference proteome</keyword>
<dbReference type="InterPro" id="IPR053006">
    <property type="entry name" value="Meiosis_regulatory"/>
</dbReference>
<sequence>VRISDWIPAHLPPEAQDRLRREMTRPISKSDRKGFLYVLELGPPEDGFLKVKIGRTVNVRRRCIEWRRQCPSTTPALRVSQPGGLDLDGMGADTEPGVLSHLLERCVLIEIEALAASQVYLDPEWPNVDSAQEEEVGQQHRVLVPCPDCRQRHREVFRLRRWGEGDRFGMEWKLLIIPVVKRWGEFVEWYADNSGVFARKWLEFFVLPFRWC</sequence>
<organism evidence="1 2">
    <name type="scientific">Crepidotus variabilis</name>
    <dbReference type="NCBI Taxonomy" id="179855"/>
    <lineage>
        <taxon>Eukaryota</taxon>
        <taxon>Fungi</taxon>
        <taxon>Dikarya</taxon>
        <taxon>Basidiomycota</taxon>
        <taxon>Agaricomycotina</taxon>
        <taxon>Agaricomycetes</taxon>
        <taxon>Agaricomycetidae</taxon>
        <taxon>Agaricales</taxon>
        <taxon>Agaricineae</taxon>
        <taxon>Crepidotaceae</taxon>
        <taxon>Crepidotus</taxon>
    </lineage>
</organism>
<dbReference type="AlphaFoldDB" id="A0A9P6E322"/>
<dbReference type="PANTHER" id="PTHR28094:SF1">
    <property type="entry name" value="MEIOTICALLY UP-REGULATED GENE 113 PROTEIN"/>
    <property type="match status" value="1"/>
</dbReference>
<feature type="non-terminal residue" evidence="1">
    <location>
        <position position="1"/>
    </location>
</feature>
<dbReference type="OrthoDB" id="2417614at2759"/>
<proteinExistence type="predicted"/>
<dbReference type="Proteomes" id="UP000807306">
    <property type="component" value="Unassembled WGS sequence"/>
</dbReference>